<dbReference type="AlphaFoldDB" id="A0A8T0N254"/>
<evidence type="ECO:0000256" key="1">
    <source>
        <dbReference type="SAM" id="SignalP"/>
    </source>
</evidence>
<evidence type="ECO:0000313" key="3">
    <source>
        <dbReference type="Proteomes" id="UP000823388"/>
    </source>
</evidence>
<proteinExistence type="predicted"/>
<sequence length="126" mass="13949">MQACWYMILFPSKGFLLLCMHVLRRRAGRVASHRMALPAQPVVLIPSLAFKKLACSKESFSSRGAVKDRANRWWGCCEKRNDGDSYRTVHLAGILLEGCGGTKKPTCITHMLARFCMGAASDQTAS</sequence>
<protein>
    <recommendedName>
        <fullName evidence="4">Secreted protein</fullName>
    </recommendedName>
</protein>
<comment type="caution">
    <text evidence="2">The sequence shown here is derived from an EMBL/GenBank/DDBJ whole genome shotgun (WGS) entry which is preliminary data.</text>
</comment>
<feature type="chain" id="PRO_5035865998" description="Secreted protein" evidence="1">
    <location>
        <begin position="28"/>
        <end position="126"/>
    </location>
</feature>
<keyword evidence="3" id="KW-1185">Reference proteome</keyword>
<gene>
    <name evidence="2" type="ORF">PVAP13_9NG736054</name>
</gene>
<name>A0A8T0N254_PANVG</name>
<feature type="signal peptide" evidence="1">
    <location>
        <begin position="1"/>
        <end position="27"/>
    </location>
</feature>
<organism evidence="2 3">
    <name type="scientific">Panicum virgatum</name>
    <name type="common">Blackwell switchgrass</name>
    <dbReference type="NCBI Taxonomy" id="38727"/>
    <lineage>
        <taxon>Eukaryota</taxon>
        <taxon>Viridiplantae</taxon>
        <taxon>Streptophyta</taxon>
        <taxon>Embryophyta</taxon>
        <taxon>Tracheophyta</taxon>
        <taxon>Spermatophyta</taxon>
        <taxon>Magnoliopsida</taxon>
        <taxon>Liliopsida</taxon>
        <taxon>Poales</taxon>
        <taxon>Poaceae</taxon>
        <taxon>PACMAD clade</taxon>
        <taxon>Panicoideae</taxon>
        <taxon>Panicodae</taxon>
        <taxon>Paniceae</taxon>
        <taxon>Panicinae</taxon>
        <taxon>Panicum</taxon>
        <taxon>Panicum sect. Hiantes</taxon>
    </lineage>
</organism>
<accession>A0A8T0N254</accession>
<evidence type="ECO:0008006" key="4">
    <source>
        <dbReference type="Google" id="ProtNLM"/>
    </source>
</evidence>
<dbReference type="Proteomes" id="UP000823388">
    <property type="component" value="Chromosome 9N"/>
</dbReference>
<keyword evidence="1" id="KW-0732">Signal</keyword>
<evidence type="ECO:0000313" key="2">
    <source>
        <dbReference type="EMBL" id="KAG2543277.1"/>
    </source>
</evidence>
<dbReference type="EMBL" id="CM029054">
    <property type="protein sequence ID" value="KAG2543277.1"/>
    <property type="molecule type" value="Genomic_DNA"/>
</dbReference>
<reference evidence="2" key="1">
    <citation type="submission" date="2020-05" db="EMBL/GenBank/DDBJ databases">
        <title>WGS assembly of Panicum virgatum.</title>
        <authorList>
            <person name="Lovell J.T."/>
            <person name="Jenkins J."/>
            <person name="Shu S."/>
            <person name="Juenger T.E."/>
            <person name="Schmutz J."/>
        </authorList>
    </citation>
    <scope>NUCLEOTIDE SEQUENCE</scope>
    <source>
        <strain evidence="2">AP13</strain>
    </source>
</reference>